<dbReference type="InterPro" id="IPR002550">
    <property type="entry name" value="CNNM"/>
</dbReference>
<comment type="caution">
    <text evidence="14">The sequence shown here is derived from an EMBL/GenBank/DDBJ whole genome shotgun (WGS) entry which is preliminary data.</text>
</comment>
<keyword evidence="4 10" id="KW-0812">Transmembrane</keyword>
<proteinExistence type="inferred from homology"/>
<dbReference type="InterPro" id="IPR000644">
    <property type="entry name" value="CBS_dom"/>
</dbReference>
<evidence type="ECO:0000259" key="13">
    <source>
        <dbReference type="PROSITE" id="PS51846"/>
    </source>
</evidence>
<evidence type="ECO:0000256" key="1">
    <source>
        <dbReference type="ARBA" id="ARBA00004651"/>
    </source>
</evidence>
<gene>
    <name evidence="14" type="ORF">EWV78_20375</name>
</gene>
<dbReference type="InterPro" id="IPR016169">
    <property type="entry name" value="FAD-bd_PCMH_sub2"/>
</dbReference>
<dbReference type="Pfam" id="PF00571">
    <property type="entry name" value="CBS"/>
    <property type="match status" value="2"/>
</dbReference>
<evidence type="ECO:0000256" key="10">
    <source>
        <dbReference type="PROSITE-ProRule" id="PRU01193"/>
    </source>
</evidence>
<dbReference type="PROSITE" id="PS51846">
    <property type="entry name" value="CNNM"/>
    <property type="match status" value="1"/>
</dbReference>
<organism evidence="14 15">
    <name type="scientific">Microcystis aeruginosa Ma_MB_F_20061100_S20D</name>
    <dbReference type="NCBI Taxonomy" id="2486253"/>
    <lineage>
        <taxon>Bacteria</taxon>
        <taxon>Bacillati</taxon>
        <taxon>Cyanobacteriota</taxon>
        <taxon>Cyanophyceae</taxon>
        <taxon>Oscillatoriophycideae</taxon>
        <taxon>Chroococcales</taxon>
        <taxon>Microcystaceae</taxon>
        <taxon>Microcystis</taxon>
    </lineage>
</organism>
<feature type="domain" description="CBS" evidence="12">
    <location>
        <begin position="293"/>
        <end position="355"/>
    </location>
</feature>
<evidence type="ECO:0000256" key="5">
    <source>
        <dbReference type="ARBA" id="ARBA00022737"/>
    </source>
</evidence>
<protein>
    <submittedName>
        <fullName evidence="14">HlyC/CorC family transporter</fullName>
    </submittedName>
</protein>
<evidence type="ECO:0000256" key="7">
    <source>
        <dbReference type="ARBA" id="ARBA00023122"/>
    </source>
</evidence>
<dbReference type="Gene3D" id="3.10.580.10">
    <property type="entry name" value="CBS-domain"/>
    <property type="match status" value="1"/>
</dbReference>
<dbReference type="Pfam" id="PF01595">
    <property type="entry name" value="CNNM"/>
    <property type="match status" value="1"/>
</dbReference>
<comment type="subcellular location">
    <subcellularLocation>
        <location evidence="1">Cell membrane</location>
        <topology evidence="1">Multi-pass membrane protein</topology>
    </subcellularLocation>
</comment>
<evidence type="ECO:0000256" key="3">
    <source>
        <dbReference type="ARBA" id="ARBA00022475"/>
    </source>
</evidence>
<dbReference type="PANTHER" id="PTHR43099:SF2">
    <property type="entry name" value="UPF0053 PROTEIN YRKA"/>
    <property type="match status" value="1"/>
</dbReference>
<dbReference type="InterPro" id="IPR036318">
    <property type="entry name" value="FAD-bd_PCMH-like_sf"/>
</dbReference>
<feature type="transmembrane region" description="Helical" evidence="11">
    <location>
        <begin position="109"/>
        <end position="130"/>
    </location>
</feature>
<dbReference type="Gene3D" id="3.30.465.10">
    <property type="match status" value="1"/>
</dbReference>
<evidence type="ECO:0000256" key="6">
    <source>
        <dbReference type="ARBA" id="ARBA00022989"/>
    </source>
</evidence>
<dbReference type="CDD" id="cd04590">
    <property type="entry name" value="CBS_pair_CorC_HlyC_assoc"/>
    <property type="match status" value="1"/>
</dbReference>
<reference evidence="14 15" key="1">
    <citation type="submission" date="2019-01" db="EMBL/GenBank/DDBJ databases">
        <title>Coherence of Microcystis species and biogeography revealed through population genomics.</title>
        <authorList>
            <person name="Perez-Carrascal O.M."/>
            <person name="Terrat Y."/>
            <person name="Giani A."/>
            <person name="Fortin N."/>
            <person name="Tromas N."/>
            <person name="Shapiro B.J."/>
        </authorList>
    </citation>
    <scope>NUCLEOTIDE SEQUENCE [LARGE SCALE GENOMIC DNA]</scope>
    <source>
        <strain evidence="14">Ma_MB_F_20061100_S20D</strain>
    </source>
</reference>
<dbReference type="GO" id="GO:0050660">
    <property type="term" value="F:flavin adenine dinucleotide binding"/>
    <property type="evidence" value="ECO:0007669"/>
    <property type="project" value="InterPro"/>
</dbReference>
<feature type="domain" description="CBS" evidence="12">
    <location>
        <begin position="229"/>
        <end position="289"/>
    </location>
</feature>
<dbReference type="SMART" id="SM01091">
    <property type="entry name" value="CorC_HlyC"/>
    <property type="match status" value="1"/>
</dbReference>
<dbReference type="InterPro" id="IPR051676">
    <property type="entry name" value="UPF0053_domain"/>
</dbReference>
<feature type="transmembrane region" description="Helical" evidence="11">
    <location>
        <begin position="6"/>
        <end position="31"/>
    </location>
</feature>
<dbReference type="EMBL" id="SFBH01000155">
    <property type="protein sequence ID" value="TRU31495.1"/>
    <property type="molecule type" value="Genomic_DNA"/>
</dbReference>
<dbReference type="PANTHER" id="PTHR43099">
    <property type="entry name" value="UPF0053 PROTEIN YRKA"/>
    <property type="match status" value="1"/>
</dbReference>
<keyword evidence="5" id="KW-0677">Repeat</keyword>
<sequence length="444" mass="49723">MDNQDLLTRLILVFLLIVLNAFFVAAEFSLVSVRRTRISQLVAAGDVPAQTVQSLQRSLDRLLSTTQLGITLSSLALGWTGESTMTVFVKKLLSFLPFSLNWQNLLSHGFSLCLAFLIVAYLQIVFGELYPKSLALIYAEPMARLLAAPIGVISRIFKPFIGILNQSTRFLLVLTRIPEVDLQRSSRVTSEELQLIISMEGELTGLEAAERKILNNVFQFGEITAAEIMVPHNRLIAIPSTATFEELLLQVVNSGYSCYPVTGDSGDDIRGLIDFKDLALPLAEGKLNLTTPIKPWLKPVRFFPETTPLNELLIVMQESSLKMVIIVDEFGRTAGLLTLKDLIGEIIGTFSPSDQSETVEYQILDESTFLVQAQMNLEDVNKELNLSLPLADEYQTLAGFILHHWQKIPRVGEQLYYQNLEFTIISKVGPRLEQIKIYRQQLSS</sequence>
<evidence type="ECO:0000256" key="11">
    <source>
        <dbReference type="SAM" id="Phobius"/>
    </source>
</evidence>
<dbReference type="InterPro" id="IPR044751">
    <property type="entry name" value="Ion_transp-like_CBS"/>
</dbReference>
<dbReference type="AlphaFoldDB" id="A0A552EAI3"/>
<evidence type="ECO:0000256" key="2">
    <source>
        <dbReference type="ARBA" id="ARBA00006337"/>
    </source>
</evidence>
<dbReference type="SUPFAM" id="SSF56176">
    <property type="entry name" value="FAD-binding/transporter-associated domain-like"/>
    <property type="match status" value="1"/>
</dbReference>
<feature type="domain" description="CNNM transmembrane" evidence="13">
    <location>
        <begin position="2"/>
        <end position="210"/>
    </location>
</feature>
<dbReference type="SMART" id="SM00116">
    <property type="entry name" value="CBS"/>
    <property type="match status" value="2"/>
</dbReference>
<dbReference type="PROSITE" id="PS51371">
    <property type="entry name" value="CBS"/>
    <property type="match status" value="2"/>
</dbReference>
<dbReference type="SUPFAM" id="SSF54631">
    <property type="entry name" value="CBS-domain pair"/>
    <property type="match status" value="1"/>
</dbReference>
<dbReference type="Pfam" id="PF03471">
    <property type="entry name" value="CorC_HlyC"/>
    <property type="match status" value="1"/>
</dbReference>
<evidence type="ECO:0000256" key="8">
    <source>
        <dbReference type="ARBA" id="ARBA00023136"/>
    </source>
</evidence>
<evidence type="ECO:0000256" key="9">
    <source>
        <dbReference type="PROSITE-ProRule" id="PRU00703"/>
    </source>
</evidence>
<dbReference type="InterPro" id="IPR046342">
    <property type="entry name" value="CBS_dom_sf"/>
</dbReference>
<evidence type="ECO:0000259" key="12">
    <source>
        <dbReference type="PROSITE" id="PS51371"/>
    </source>
</evidence>
<evidence type="ECO:0000313" key="14">
    <source>
        <dbReference type="EMBL" id="TRU31495.1"/>
    </source>
</evidence>
<keyword evidence="3" id="KW-1003">Cell membrane</keyword>
<dbReference type="Proteomes" id="UP000315113">
    <property type="component" value="Unassembled WGS sequence"/>
</dbReference>
<keyword evidence="8 10" id="KW-0472">Membrane</keyword>
<evidence type="ECO:0000256" key="4">
    <source>
        <dbReference type="ARBA" id="ARBA00022692"/>
    </source>
</evidence>
<keyword evidence="6 10" id="KW-1133">Transmembrane helix</keyword>
<dbReference type="GO" id="GO:0005886">
    <property type="term" value="C:plasma membrane"/>
    <property type="evidence" value="ECO:0007669"/>
    <property type="project" value="UniProtKB-SubCell"/>
</dbReference>
<dbReference type="InterPro" id="IPR005170">
    <property type="entry name" value="Transptr-assoc_dom"/>
</dbReference>
<comment type="similarity">
    <text evidence="2">Belongs to the UPF0053 family.</text>
</comment>
<name>A0A552EAI3_MICAE</name>
<keyword evidence="7 9" id="KW-0129">CBS domain</keyword>
<accession>A0A552EAI3</accession>
<evidence type="ECO:0000313" key="15">
    <source>
        <dbReference type="Proteomes" id="UP000315113"/>
    </source>
</evidence>